<feature type="region of interest" description="Disordered" evidence="1">
    <location>
        <begin position="1"/>
        <end position="78"/>
    </location>
</feature>
<sequence>MTAAGKKEPSGAAGGKRKLSASKVEEDPIGVKKAKVNNTSEDEDVDADEDGDEESGSGTGDERTVSPAEQPELKDDGPHTFYLWADALTWLLTPDEAADEETATLRLKSSMLKLWSSIEDLPKDERDEAVFEYLENTNIVHLVISEAVDGAHETSAAKKLIEDHEAQNGDWWWEVDLQRNELAGGAPGLMVTEDSQGETWWITAIRPADSKKADALSYLVDFLTGLDD</sequence>
<organism evidence="2 3">
    <name type="scientific">Somion occarium</name>
    <dbReference type="NCBI Taxonomy" id="3059160"/>
    <lineage>
        <taxon>Eukaryota</taxon>
        <taxon>Fungi</taxon>
        <taxon>Dikarya</taxon>
        <taxon>Basidiomycota</taxon>
        <taxon>Agaricomycotina</taxon>
        <taxon>Agaricomycetes</taxon>
        <taxon>Polyporales</taxon>
        <taxon>Cerrenaceae</taxon>
        <taxon>Somion</taxon>
    </lineage>
</organism>
<dbReference type="EMBL" id="OZ037951">
    <property type="protein sequence ID" value="CAL1715590.1"/>
    <property type="molecule type" value="Genomic_DNA"/>
</dbReference>
<accession>A0ABP1E6K4</accession>
<keyword evidence="3" id="KW-1185">Reference proteome</keyword>
<protein>
    <submittedName>
        <fullName evidence="2">Uncharacterized protein</fullName>
    </submittedName>
</protein>
<name>A0ABP1E6K4_9APHY</name>
<evidence type="ECO:0000313" key="2">
    <source>
        <dbReference type="EMBL" id="CAL1715590.1"/>
    </source>
</evidence>
<proteinExistence type="predicted"/>
<gene>
    <name evidence="2" type="ORF">GFSPODELE1_LOCUS10304</name>
</gene>
<evidence type="ECO:0000313" key="3">
    <source>
        <dbReference type="Proteomes" id="UP001497453"/>
    </source>
</evidence>
<feature type="compositionally biased region" description="Acidic residues" evidence="1">
    <location>
        <begin position="40"/>
        <end position="55"/>
    </location>
</feature>
<evidence type="ECO:0000256" key="1">
    <source>
        <dbReference type="SAM" id="MobiDB-lite"/>
    </source>
</evidence>
<reference evidence="3" key="1">
    <citation type="submission" date="2024-04" db="EMBL/GenBank/DDBJ databases">
        <authorList>
            <person name="Shaw F."/>
            <person name="Minotto A."/>
        </authorList>
    </citation>
    <scope>NUCLEOTIDE SEQUENCE [LARGE SCALE GENOMIC DNA]</scope>
</reference>
<dbReference type="Proteomes" id="UP001497453">
    <property type="component" value="Chromosome 8"/>
</dbReference>